<evidence type="ECO:0000259" key="7">
    <source>
        <dbReference type="Pfam" id="PF00330"/>
    </source>
</evidence>
<feature type="domain" description="Aconitase/3-isopropylmalate dehydratase large subunit alpha/beta/alpha" evidence="7">
    <location>
        <begin position="26"/>
        <end position="295"/>
    </location>
</feature>
<dbReference type="EMBL" id="JAUHLI010000018">
    <property type="protein sequence ID" value="MEE2002905.1"/>
    <property type="molecule type" value="Genomic_DNA"/>
</dbReference>
<reference evidence="8 9" key="1">
    <citation type="submission" date="2023-07" db="EMBL/GenBank/DDBJ databases">
        <title>Alkalimonas sp., MEB108 novel, alkaliphilic bacterium isolated from Lonar Lake, India.</title>
        <authorList>
            <person name="Joshi A."/>
            <person name="Thite S."/>
        </authorList>
    </citation>
    <scope>NUCLEOTIDE SEQUENCE [LARGE SCALE GENOMIC DNA]</scope>
    <source>
        <strain evidence="8 9">MEB108</strain>
    </source>
</reference>
<dbReference type="NCBIfam" id="TIGR01343">
    <property type="entry name" value="hacA_fam"/>
    <property type="match status" value="1"/>
</dbReference>
<keyword evidence="3" id="KW-0479">Metal-binding</keyword>
<dbReference type="PANTHER" id="PTHR43822">
    <property type="entry name" value="HOMOACONITASE, MITOCHONDRIAL-RELATED"/>
    <property type="match status" value="1"/>
</dbReference>
<comment type="caution">
    <text evidence="8">The sequence shown here is derived from an EMBL/GenBank/DDBJ whole genome shotgun (WGS) entry which is preliminary data.</text>
</comment>
<dbReference type="SUPFAM" id="SSF53732">
    <property type="entry name" value="Aconitase iron-sulfur domain"/>
    <property type="match status" value="1"/>
</dbReference>
<comment type="subunit">
    <text evidence="1">Heterodimer of LeuC and LeuD.</text>
</comment>
<dbReference type="NCBIfam" id="NF001614">
    <property type="entry name" value="PRK00402.1"/>
    <property type="match status" value="1"/>
</dbReference>
<evidence type="ECO:0000256" key="2">
    <source>
        <dbReference type="ARBA" id="ARBA00022485"/>
    </source>
</evidence>
<dbReference type="InterPro" id="IPR001030">
    <property type="entry name" value="Acoase/IPM_deHydtase_lsu_aba"/>
</dbReference>
<evidence type="ECO:0000256" key="1">
    <source>
        <dbReference type="ARBA" id="ARBA00011271"/>
    </source>
</evidence>
<dbReference type="NCBIfam" id="TIGR02086">
    <property type="entry name" value="IPMI_arch"/>
    <property type="match status" value="1"/>
</dbReference>
<organism evidence="8 9">
    <name type="scientific">Alkalimonas cellulosilytica</name>
    <dbReference type="NCBI Taxonomy" id="3058395"/>
    <lineage>
        <taxon>Bacteria</taxon>
        <taxon>Pseudomonadati</taxon>
        <taxon>Pseudomonadota</taxon>
        <taxon>Gammaproteobacteria</taxon>
        <taxon>Alkalimonas</taxon>
    </lineage>
</organism>
<evidence type="ECO:0000256" key="3">
    <source>
        <dbReference type="ARBA" id="ARBA00022723"/>
    </source>
</evidence>
<dbReference type="InterPro" id="IPR036008">
    <property type="entry name" value="Aconitase_4Fe-4S_dom"/>
</dbReference>
<sequence>MTPAQIAPQTLAQKIIARASQQPRVEPGQIVTCQVDLVLMHDSSGPRRVKSRLEALGAKVFDPSKVVLVSDHFVPATDPESAEILALTRRWAKEQQIGHFYDMQGICHVMLPQQGHLQPGMFLVGGDSHSPTGGAFGTFMVGIGATEMTGVLATGEIWIKVPHTIHINWHGELQHGCSAKDIMLFLCARLGMNNNYKVMEFGGSTVAAMSMYERMVLCNMSAELGGKTGIIAADQTTTDWIRQTGQPVAGDALSWQSDAAAPYEAVHDFDASTLVPQIAAPHSPENTHPVTEFARTPIHQAYIGACTGAKLSDLHMAAEVLKGRKVQTGTRLLIAPASVKTTEAATKDGTLATLTEAGAILLPTGCGACAGMGAGAIANGENCLSSTSRNFKGRMGSPDSNVYLGSPYSVAAAAITGEITDPRQFLAGSSQ</sequence>
<dbReference type="Pfam" id="PF00330">
    <property type="entry name" value="Aconitase"/>
    <property type="match status" value="1"/>
</dbReference>
<accession>A0ABU7J8N3</accession>
<dbReference type="InterPro" id="IPR050067">
    <property type="entry name" value="IPM_dehydratase_rel_enz"/>
</dbReference>
<proteinExistence type="predicted"/>
<dbReference type="Gene3D" id="3.30.499.10">
    <property type="entry name" value="Aconitase, domain 3"/>
    <property type="match status" value="2"/>
</dbReference>
<dbReference type="PANTHER" id="PTHR43822:SF2">
    <property type="entry name" value="HOMOACONITASE, MITOCHONDRIAL"/>
    <property type="match status" value="1"/>
</dbReference>
<gene>
    <name evidence="8" type="ORF">QWY20_15720</name>
</gene>
<keyword evidence="6" id="KW-0456">Lyase</keyword>
<dbReference type="Proteomes" id="UP001336314">
    <property type="component" value="Unassembled WGS sequence"/>
</dbReference>
<dbReference type="InterPro" id="IPR006251">
    <property type="entry name" value="Homoacnase/IPMdehydase_lsu"/>
</dbReference>
<dbReference type="PRINTS" id="PR00415">
    <property type="entry name" value="ACONITASE"/>
</dbReference>
<keyword evidence="2" id="KW-0004">4Fe-4S</keyword>
<evidence type="ECO:0000256" key="6">
    <source>
        <dbReference type="ARBA" id="ARBA00023239"/>
    </source>
</evidence>
<evidence type="ECO:0000313" key="9">
    <source>
        <dbReference type="Proteomes" id="UP001336314"/>
    </source>
</evidence>
<protein>
    <submittedName>
        <fullName evidence="8">3-isopropylmalate dehydratase large subunit</fullName>
    </submittedName>
</protein>
<dbReference type="InterPro" id="IPR011826">
    <property type="entry name" value="HAcnase/IPMdehydase_lsu_prok"/>
</dbReference>
<evidence type="ECO:0000256" key="4">
    <source>
        <dbReference type="ARBA" id="ARBA00023004"/>
    </source>
</evidence>
<dbReference type="InterPro" id="IPR015931">
    <property type="entry name" value="Acnase/IPM_dHydase_lsu_aba_1/3"/>
</dbReference>
<evidence type="ECO:0000313" key="8">
    <source>
        <dbReference type="EMBL" id="MEE2002905.1"/>
    </source>
</evidence>
<keyword evidence="4" id="KW-0408">Iron</keyword>
<keyword evidence="5" id="KW-0411">Iron-sulfur</keyword>
<name>A0ABU7J8N3_9GAMM</name>
<evidence type="ECO:0000256" key="5">
    <source>
        <dbReference type="ARBA" id="ARBA00023014"/>
    </source>
</evidence>
<dbReference type="RefSeq" id="WP_330129951.1">
    <property type="nucleotide sequence ID" value="NZ_JAUHLI010000018.1"/>
</dbReference>
<keyword evidence="9" id="KW-1185">Reference proteome</keyword>